<feature type="transmembrane region" description="Helical" evidence="1">
    <location>
        <begin position="57"/>
        <end position="78"/>
    </location>
</feature>
<accession>A0A931D5Z4</accession>
<evidence type="ECO:0000256" key="1">
    <source>
        <dbReference type="SAM" id="Phobius"/>
    </source>
</evidence>
<keyword evidence="1" id="KW-1133">Transmembrane helix</keyword>
<keyword evidence="1" id="KW-0472">Membrane</keyword>
<name>A0A931D5Z4_9PSED</name>
<proteinExistence type="predicted"/>
<sequence length="169" mass="19376">MNNGLEGRECVPFFKTDKNQIIFEFVYLIVAFFAAVGLLVVLQFYGDKVGISYRDKLAMMAVIGGFLGGWVYDTKWFYRVTARGKRDQYGFPWQPHKFYWRVMTPFLASLVAFSTYLLASADFFPFSLKEKESARTAFAICFLLGYFSDLVLSRLAAWAEKIVPKASND</sequence>
<comment type="caution">
    <text evidence="2">The sequence shown here is derived from an EMBL/GenBank/DDBJ whole genome shotgun (WGS) entry which is preliminary data.</text>
</comment>
<evidence type="ECO:0000313" key="2">
    <source>
        <dbReference type="EMBL" id="MBG0838024.1"/>
    </source>
</evidence>
<protein>
    <submittedName>
        <fullName evidence="2">Uncharacterized protein</fullName>
    </submittedName>
</protein>
<feature type="transmembrane region" description="Helical" evidence="1">
    <location>
        <begin position="21"/>
        <end position="45"/>
    </location>
</feature>
<organism evidence="2 3">
    <name type="scientific">Pseudomonas chaetocerotis</name>
    <dbReference type="NCBI Taxonomy" id="2758695"/>
    <lineage>
        <taxon>Bacteria</taxon>
        <taxon>Pseudomonadati</taxon>
        <taxon>Pseudomonadota</taxon>
        <taxon>Gammaproteobacteria</taxon>
        <taxon>Pseudomonadales</taxon>
        <taxon>Pseudomonadaceae</taxon>
        <taxon>Pseudomonas</taxon>
    </lineage>
</organism>
<keyword evidence="3" id="KW-1185">Reference proteome</keyword>
<dbReference type="Proteomes" id="UP000596932">
    <property type="component" value="Unassembled WGS sequence"/>
</dbReference>
<feature type="transmembrane region" description="Helical" evidence="1">
    <location>
        <begin position="137"/>
        <end position="157"/>
    </location>
</feature>
<dbReference type="EMBL" id="JACFYX010000031">
    <property type="protein sequence ID" value="MBG0838024.1"/>
    <property type="molecule type" value="Genomic_DNA"/>
</dbReference>
<reference evidence="2" key="1">
    <citation type="submission" date="2020-07" db="EMBL/GenBank/DDBJ databases">
        <title>Pseudomonas chaetoceroseae sp. nov., a new member of the Pseudomonas oleovorans group isolated from a culture of Chaetoceros calcitrans.</title>
        <authorList>
            <person name="Girard L."/>
            <person name="Lood C."/>
            <person name="De Mot R."/>
            <person name="Baudart J."/>
        </authorList>
    </citation>
    <scope>NUCLEOTIDE SEQUENCE</scope>
    <source>
        <strain evidence="2">536</strain>
    </source>
</reference>
<dbReference type="AlphaFoldDB" id="A0A931D5Z4"/>
<gene>
    <name evidence="2" type="ORF">H3221_23175</name>
</gene>
<evidence type="ECO:0000313" key="3">
    <source>
        <dbReference type="Proteomes" id="UP000596932"/>
    </source>
</evidence>
<feature type="transmembrane region" description="Helical" evidence="1">
    <location>
        <begin position="98"/>
        <end position="117"/>
    </location>
</feature>
<keyword evidence="1" id="KW-0812">Transmembrane</keyword>